<dbReference type="GO" id="GO:0071111">
    <property type="term" value="F:cyclic-guanylate-specific phosphodiesterase activity"/>
    <property type="evidence" value="ECO:0007669"/>
    <property type="project" value="InterPro"/>
</dbReference>
<dbReference type="SUPFAM" id="SSF141868">
    <property type="entry name" value="EAL domain-like"/>
    <property type="match status" value="1"/>
</dbReference>
<dbReference type="OrthoDB" id="23692at2"/>
<reference evidence="4 5" key="1">
    <citation type="submission" date="2018-03" db="EMBL/GenBank/DDBJ databases">
        <title>Genomic Encyclopedia of Archaeal and Bacterial Type Strains, Phase II (KMG-II): from individual species to whole genera.</title>
        <authorList>
            <person name="Goeker M."/>
        </authorList>
    </citation>
    <scope>NUCLEOTIDE SEQUENCE [LARGE SCALE GENOMIC DNA]</scope>
    <source>
        <strain evidence="4 5">DSM 44889</strain>
    </source>
</reference>
<feature type="transmembrane region" description="Helical" evidence="1">
    <location>
        <begin position="169"/>
        <end position="189"/>
    </location>
</feature>
<feature type="transmembrane region" description="Helical" evidence="1">
    <location>
        <begin position="72"/>
        <end position="93"/>
    </location>
</feature>
<dbReference type="CDD" id="cd01949">
    <property type="entry name" value="GGDEF"/>
    <property type="match status" value="1"/>
</dbReference>
<dbReference type="InterPro" id="IPR001633">
    <property type="entry name" value="EAL_dom"/>
</dbReference>
<feature type="transmembrane region" description="Helical" evidence="1">
    <location>
        <begin position="39"/>
        <end position="60"/>
    </location>
</feature>
<protein>
    <submittedName>
        <fullName evidence="4">Diguanylate cyclase/phosphodiesterase</fullName>
    </submittedName>
</protein>
<feature type="transmembrane region" description="Helical" evidence="1">
    <location>
        <begin position="138"/>
        <end position="157"/>
    </location>
</feature>
<proteinExistence type="predicted"/>
<dbReference type="Pfam" id="PF00990">
    <property type="entry name" value="GGDEF"/>
    <property type="match status" value="1"/>
</dbReference>
<feature type="domain" description="GGDEF" evidence="3">
    <location>
        <begin position="292"/>
        <end position="424"/>
    </location>
</feature>
<keyword evidence="1" id="KW-0812">Transmembrane</keyword>
<evidence type="ECO:0000259" key="3">
    <source>
        <dbReference type="PROSITE" id="PS50887"/>
    </source>
</evidence>
<keyword evidence="1" id="KW-0472">Membrane</keyword>
<evidence type="ECO:0000259" key="2">
    <source>
        <dbReference type="PROSITE" id="PS50883"/>
    </source>
</evidence>
<dbReference type="InterPro" id="IPR000160">
    <property type="entry name" value="GGDEF_dom"/>
</dbReference>
<evidence type="ECO:0000256" key="1">
    <source>
        <dbReference type="SAM" id="Phobius"/>
    </source>
</evidence>
<dbReference type="PROSITE" id="PS50887">
    <property type="entry name" value="GGDEF"/>
    <property type="match status" value="1"/>
</dbReference>
<dbReference type="PANTHER" id="PTHR33121">
    <property type="entry name" value="CYCLIC DI-GMP PHOSPHODIESTERASE PDEF"/>
    <property type="match status" value="1"/>
</dbReference>
<dbReference type="SMART" id="SM00267">
    <property type="entry name" value="GGDEF"/>
    <property type="match status" value="1"/>
</dbReference>
<dbReference type="Pfam" id="PF00563">
    <property type="entry name" value="EAL"/>
    <property type="match status" value="1"/>
</dbReference>
<sequence length="694" mass="73314">MTTRARTAPETRVRVGAVVALLLVLPAAAAPLWTPTMPPTWVLVSAWLAVMVLVVTQTSLLAQHVAASWRSLWHDALLSAFTCAAGLLALLLPVLRQATGLSEPVAVLVLVKSAAAVVSLGTSLSTLTHARRSGDRRVAWSVAAGVVAVAGQILWPLRLAVPALRTPEVSAVLGAAVLLGWLVVVIGLVRAPAPVACRRRTPPWGKDLVSVLSCGAVATGVLVAGAVYDVPGSAALLAAAALVLLLSKVQLLVRELVALQGSHEAALTDELTGLGNRRALVGQLDAALRRSDTVALLMLDLDGFKHVNDGLGHLAGDELLRQVAERLRRTSVPKAMLVRLGGDEFAVLLVEEAAMVAEQVGLGMHASLLEPFSVHSHRVHTTASIGVAIRREASRLTSEDLLRRADTAMYAAKAARSGVVVHGAHHDRRAREVVQIAEELRLALDAEQLLLHYQPQVSVTDGRLVGVEALVRWNHPKRGLLSPAAFLDTAQELGLGERITDLVLRQAVRQASCWQAAGTPVRVSVNLTAADVQLALVDRVRELLADHDLPPHLLALEITETSVVVDPVGAAAVLGELVALGVEVSVDDFGTGHSSLTLLLQLPVAEVKVDRSFVATVCDDPARRTVVRTTVELAHGLGMRVVAEGVEDDAVLAQLRELGCDTSQGYLHSRPLPPAEFTAWMASRLTGSPALAAG</sequence>
<evidence type="ECO:0000313" key="4">
    <source>
        <dbReference type="EMBL" id="PWJ52932.1"/>
    </source>
</evidence>
<dbReference type="InterPro" id="IPR050706">
    <property type="entry name" value="Cyclic-di-GMP_PDE-like"/>
</dbReference>
<dbReference type="EMBL" id="QGDQ01000016">
    <property type="protein sequence ID" value="PWJ52932.1"/>
    <property type="molecule type" value="Genomic_DNA"/>
</dbReference>
<feature type="transmembrane region" description="Helical" evidence="1">
    <location>
        <begin position="105"/>
        <end position="126"/>
    </location>
</feature>
<keyword evidence="5" id="KW-1185">Reference proteome</keyword>
<dbReference type="InterPro" id="IPR029787">
    <property type="entry name" value="Nucleotide_cyclase"/>
</dbReference>
<organism evidence="4 5">
    <name type="scientific">Quadrisphaera granulorum</name>
    <dbReference type="NCBI Taxonomy" id="317664"/>
    <lineage>
        <taxon>Bacteria</taxon>
        <taxon>Bacillati</taxon>
        <taxon>Actinomycetota</taxon>
        <taxon>Actinomycetes</taxon>
        <taxon>Kineosporiales</taxon>
        <taxon>Kineosporiaceae</taxon>
        <taxon>Quadrisphaera</taxon>
    </lineage>
</organism>
<gene>
    <name evidence="4" type="ORF">BXY45_11668</name>
</gene>
<keyword evidence="1" id="KW-1133">Transmembrane helix</keyword>
<dbReference type="InterPro" id="IPR043128">
    <property type="entry name" value="Rev_trsase/Diguanyl_cyclase"/>
</dbReference>
<dbReference type="SUPFAM" id="SSF55073">
    <property type="entry name" value="Nucleotide cyclase"/>
    <property type="match status" value="1"/>
</dbReference>
<feature type="domain" description="EAL" evidence="2">
    <location>
        <begin position="433"/>
        <end position="685"/>
    </location>
</feature>
<dbReference type="Proteomes" id="UP000245469">
    <property type="component" value="Unassembled WGS sequence"/>
</dbReference>
<dbReference type="PROSITE" id="PS50883">
    <property type="entry name" value="EAL"/>
    <property type="match status" value="1"/>
</dbReference>
<dbReference type="RefSeq" id="WP_109774986.1">
    <property type="nucleotide sequence ID" value="NZ_QGDQ01000016.1"/>
</dbReference>
<dbReference type="PANTHER" id="PTHR33121:SF70">
    <property type="entry name" value="SIGNALING PROTEIN YKOW"/>
    <property type="match status" value="1"/>
</dbReference>
<dbReference type="CDD" id="cd01948">
    <property type="entry name" value="EAL"/>
    <property type="match status" value="1"/>
</dbReference>
<comment type="caution">
    <text evidence="4">The sequence shown here is derived from an EMBL/GenBank/DDBJ whole genome shotgun (WGS) entry which is preliminary data.</text>
</comment>
<dbReference type="InterPro" id="IPR035919">
    <property type="entry name" value="EAL_sf"/>
</dbReference>
<dbReference type="AlphaFoldDB" id="A0A316A620"/>
<accession>A0A316A620</accession>
<dbReference type="SMART" id="SM00052">
    <property type="entry name" value="EAL"/>
    <property type="match status" value="1"/>
</dbReference>
<feature type="transmembrane region" description="Helical" evidence="1">
    <location>
        <begin position="209"/>
        <end position="228"/>
    </location>
</feature>
<dbReference type="NCBIfam" id="TIGR00254">
    <property type="entry name" value="GGDEF"/>
    <property type="match status" value="1"/>
</dbReference>
<name>A0A316A620_9ACTN</name>
<dbReference type="Gene3D" id="3.30.70.270">
    <property type="match status" value="1"/>
</dbReference>
<evidence type="ECO:0000313" key="5">
    <source>
        <dbReference type="Proteomes" id="UP000245469"/>
    </source>
</evidence>
<dbReference type="Gene3D" id="3.20.20.450">
    <property type="entry name" value="EAL domain"/>
    <property type="match status" value="1"/>
</dbReference>